<dbReference type="Gene3D" id="2.60.40.10">
    <property type="entry name" value="Immunoglobulins"/>
    <property type="match status" value="1"/>
</dbReference>
<accession>V4B7A5</accession>
<evidence type="ECO:0000313" key="4">
    <source>
        <dbReference type="Proteomes" id="UP000030746"/>
    </source>
</evidence>
<feature type="domain" description="Ig-like" evidence="2">
    <location>
        <begin position="20"/>
        <end position="108"/>
    </location>
</feature>
<keyword evidence="1" id="KW-0732">Signal</keyword>
<dbReference type="AlphaFoldDB" id="V4B7A5"/>
<dbReference type="OMA" id="VEMENNW"/>
<dbReference type="PROSITE" id="PS50835">
    <property type="entry name" value="IG_LIKE"/>
    <property type="match status" value="1"/>
</dbReference>
<dbReference type="SMART" id="SM00408">
    <property type="entry name" value="IGc2"/>
    <property type="match status" value="1"/>
</dbReference>
<dbReference type="CTD" id="20240951"/>
<protein>
    <recommendedName>
        <fullName evidence="2">Ig-like domain-containing protein</fullName>
    </recommendedName>
</protein>
<dbReference type="SUPFAM" id="SSF48726">
    <property type="entry name" value="Immunoglobulin"/>
    <property type="match status" value="1"/>
</dbReference>
<dbReference type="GeneID" id="20240951"/>
<dbReference type="KEGG" id="lgi:LOTGIDRAFT_168677"/>
<dbReference type="InterPro" id="IPR003599">
    <property type="entry name" value="Ig_sub"/>
</dbReference>
<dbReference type="EMBL" id="KB203505">
    <property type="protein sequence ID" value="ESO84449.1"/>
    <property type="molecule type" value="Genomic_DNA"/>
</dbReference>
<feature type="chain" id="PRO_5004717549" description="Ig-like domain-containing protein" evidence="1">
    <location>
        <begin position="17"/>
        <end position="126"/>
    </location>
</feature>
<sequence>MIVIFLILAGITAVEGQDNFYFSLSPRDLDVVEGTEIKLLCDVSDRRHVVFQWTQSGNLLPNTSRRFQEGSHLRILRVLRGEDEGPYQCIATNVTTGFSLQSSESMLNIQCKSFYFLQHNIFNTTQ</sequence>
<evidence type="ECO:0000259" key="2">
    <source>
        <dbReference type="PROSITE" id="PS50835"/>
    </source>
</evidence>
<dbReference type="Proteomes" id="UP000030746">
    <property type="component" value="Unassembled WGS sequence"/>
</dbReference>
<dbReference type="InterPro" id="IPR007110">
    <property type="entry name" value="Ig-like_dom"/>
</dbReference>
<reference evidence="3 4" key="1">
    <citation type="journal article" date="2013" name="Nature">
        <title>Insights into bilaterian evolution from three spiralian genomes.</title>
        <authorList>
            <person name="Simakov O."/>
            <person name="Marletaz F."/>
            <person name="Cho S.J."/>
            <person name="Edsinger-Gonzales E."/>
            <person name="Havlak P."/>
            <person name="Hellsten U."/>
            <person name="Kuo D.H."/>
            <person name="Larsson T."/>
            <person name="Lv J."/>
            <person name="Arendt D."/>
            <person name="Savage R."/>
            <person name="Osoegawa K."/>
            <person name="de Jong P."/>
            <person name="Grimwood J."/>
            <person name="Chapman J.A."/>
            <person name="Shapiro H."/>
            <person name="Aerts A."/>
            <person name="Otillar R.P."/>
            <person name="Terry A.Y."/>
            <person name="Boore J.L."/>
            <person name="Grigoriev I.V."/>
            <person name="Lindberg D.R."/>
            <person name="Seaver E.C."/>
            <person name="Weisblat D.A."/>
            <person name="Putnam N.H."/>
            <person name="Rokhsar D.S."/>
        </authorList>
    </citation>
    <scope>NUCLEOTIDE SEQUENCE [LARGE SCALE GENOMIC DNA]</scope>
</reference>
<dbReference type="SMART" id="SM00409">
    <property type="entry name" value="IG"/>
    <property type="match status" value="1"/>
</dbReference>
<name>V4B7A5_LOTGI</name>
<dbReference type="OrthoDB" id="2413561at2759"/>
<dbReference type="RefSeq" id="XP_009064817.1">
    <property type="nucleotide sequence ID" value="XM_009066569.1"/>
</dbReference>
<feature type="signal peptide" evidence="1">
    <location>
        <begin position="1"/>
        <end position="16"/>
    </location>
</feature>
<dbReference type="InterPro" id="IPR013783">
    <property type="entry name" value="Ig-like_fold"/>
</dbReference>
<dbReference type="Pfam" id="PF13927">
    <property type="entry name" value="Ig_3"/>
    <property type="match status" value="1"/>
</dbReference>
<dbReference type="HOGENOM" id="CLU_156081_0_0_1"/>
<keyword evidence="4" id="KW-1185">Reference proteome</keyword>
<proteinExistence type="predicted"/>
<gene>
    <name evidence="3" type="ORF">LOTGIDRAFT_168677</name>
</gene>
<evidence type="ECO:0000256" key="1">
    <source>
        <dbReference type="SAM" id="SignalP"/>
    </source>
</evidence>
<dbReference type="InterPro" id="IPR036179">
    <property type="entry name" value="Ig-like_dom_sf"/>
</dbReference>
<dbReference type="STRING" id="225164.V4B7A5"/>
<evidence type="ECO:0000313" key="3">
    <source>
        <dbReference type="EMBL" id="ESO84449.1"/>
    </source>
</evidence>
<organism evidence="3 4">
    <name type="scientific">Lottia gigantea</name>
    <name type="common">Giant owl limpet</name>
    <dbReference type="NCBI Taxonomy" id="225164"/>
    <lineage>
        <taxon>Eukaryota</taxon>
        <taxon>Metazoa</taxon>
        <taxon>Spiralia</taxon>
        <taxon>Lophotrochozoa</taxon>
        <taxon>Mollusca</taxon>
        <taxon>Gastropoda</taxon>
        <taxon>Patellogastropoda</taxon>
        <taxon>Lottioidea</taxon>
        <taxon>Lottiidae</taxon>
        <taxon>Lottia</taxon>
    </lineage>
</organism>
<dbReference type="InterPro" id="IPR003598">
    <property type="entry name" value="Ig_sub2"/>
</dbReference>